<accession>A0A0A9VS75</accession>
<feature type="compositionally biased region" description="Polar residues" evidence="1">
    <location>
        <begin position="287"/>
        <end position="311"/>
    </location>
</feature>
<protein>
    <submittedName>
        <fullName evidence="2">Uncharacterized protein</fullName>
    </submittedName>
</protein>
<dbReference type="AlphaFoldDB" id="A0A0A9VS75"/>
<gene>
    <name evidence="2" type="ORF">CM83_73181</name>
</gene>
<evidence type="ECO:0000256" key="1">
    <source>
        <dbReference type="SAM" id="MobiDB-lite"/>
    </source>
</evidence>
<reference evidence="2" key="2">
    <citation type="submission" date="2014-07" db="EMBL/GenBank/DDBJ databases">
        <authorList>
            <person name="Hull J."/>
        </authorList>
    </citation>
    <scope>NUCLEOTIDE SEQUENCE</scope>
</reference>
<name>A0A0A9VS75_LYGHE</name>
<feature type="region of interest" description="Disordered" evidence="1">
    <location>
        <begin position="626"/>
        <end position="653"/>
    </location>
</feature>
<sequence>ATRCSRRGSCRMEPAGGLAKDENEVLVPTPKKSLEATVRSPLMDVSNRSFFDVSLNGSLNQGDKTIVEAVRDDSSTCGSKSETESPASSTPSRLDTTTDDYESADEGPSSPTREVDLSVLANQLETLSLGTPAKSVSGQSGVVFPFSPLENSILISSPGPDDEPFEKTVIESPISQDGSPHNSSSPEFIGGVNFEERAQEPVFKVPDGIPLRHRPSVDLSFTTCRSDDSFASAVPDGIPFRHRPSADLSFSTCLNDDSFVSAASTFRSPGHDHNSTLVKNADIDQIQSPSHVEESQPANAPSQSETATDPTQFVPKSPVSDFIANADREGSPLATRIQNIGDGELNASLTPIQVDVSQVTSTGHSIGSCKKDILLASKDEQLPEKLGDHGLSGVPTELEIAGEIVDSCISAATSSIVLNGAYSEKDSKVFHSNPEPAVQVYDSQEAHSSGRDLGSESKDSTFVNAILNKEPESRSLPADDSRVPPESQEEIPKSENDTESTAQSGVVDCKPDSDVEFSSSSELNHEVVVDHIGNNIKEDASPNIPKGTVTDDAEVVNQSDVHGGIIEVQKSGDGIESTPQLPGAVPSELRSYISSELTHASEAKEDASPTIPKEIVIDQAEVVHQSEVNSSESASNHEEQCSQILPSPVGTESLANEEGQVKEAENIGYSANLENGKGTSLGESFVVMNNDSQLPKVESEANEFIKVDFSRLPGSVEEIPCQVVNIESVLSTIGDSVAPQESLKEVKKTENGGEFTSQLPGEVFPKPELLNSGLEVTTHSSCSSELNHEGGVAHIESNAEDVASPSMLSDQVELVQQTEANSGITATNDVEQSSQMLPSLVGSNEERRGGEDTMNAGCVVKLDAKVSQLDADQVCDSHVAPTSEKNLGLEGKDSTSANAILNEATTEIVLSTTRVSEAPSESLK</sequence>
<dbReference type="EMBL" id="GBHO01044402">
    <property type="protein sequence ID" value="JAF99201.1"/>
    <property type="molecule type" value="Transcribed_RNA"/>
</dbReference>
<feature type="non-terminal residue" evidence="2">
    <location>
        <position position="1"/>
    </location>
</feature>
<evidence type="ECO:0000313" key="2">
    <source>
        <dbReference type="EMBL" id="JAF99201.1"/>
    </source>
</evidence>
<reference evidence="2" key="1">
    <citation type="journal article" date="2014" name="PLoS ONE">
        <title>Transcriptome-Based Identification of ABC Transporters in the Western Tarnished Plant Bug Lygus hesperus.</title>
        <authorList>
            <person name="Hull J.J."/>
            <person name="Chaney K."/>
            <person name="Geib S.M."/>
            <person name="Fabrick J.A."/>
            <person name="Brent C.S."/>
            <person name="Walsh D."/>
            <person name="Lavine L.C."/>
        </authorList>
    </citation>
    <scope>NUCLEOTIDE SEQUENCE</scope>
</reference>
<proteinExistence type="predicted"/>
<organism evidence="2">
    <name type="scientific">Lygus hesperus</name>
    <name type="common">Western plant bug</name>
    <dbReference type="NCBI Taxonomy" id="30085"/>
    <lineage>
        <taxon>Eukaryota</taxon>
        <taxon>Metazoa</taxon>
        <taxon>Ecdysozoa</taxon>
        <taxon>Arthropoda</taxon>
        <taxon>Hexapoda</taxon>
        <taxon>Insecta</taxon>
        <taxon>Pterygota</taxon>
        <taxon>Neoptera</taxon>
        <taxon>Paraneoptera</taxon>
        <taxon>Hemiptera</taxon>
        <taxon>Heteroptera</taxon>
        <taxon>Panheteroptera</taxon>
        <taxon>Cimicomorpha</taxon>
        <taxon>Miridae</taxon>
        <taxon>Mirini</taxon>
        <taxon>Lygus</taxon>
    </lineage>
</organism>
<feature type="region of interest" description="Disordered" evidence="1">
    <location>
        <begin position="467"/>
        <end position="521"/>
    </location>
</feature>
<feature type="compositionally biased region" description="Basic and acidic residues" evidence="1">
    <location>
        <begin position="469"/>
        <end position="483"/>
    </location>
</feature>
<feature type="region of interest" description="Disordered" evidence="1">
    <location>
        <begin position="287"/>
        <end position="318"/>
    </location>
</feature>
<feature type="non-terminal residue" evidence="2">
    <location>
        <position position="924"/>
    </location>
</feature>
<feature type="region of interest" description="Disordered" evidence="1">
    <location>
        <begin position="1"/>
        <end position="32"/>
    </location>
</feature>
<feature type="region of interest" description="Disordered" evidence="1">
    <location>
        <begin position="70"/>
        <end position="113"/>
    </location>
</feature>